<evidence type="ECO:0000313" key="2">
    <source>
        <dbReference type="Proteomes" id="UP000615446"/>
    </source>
</evidence>
<organism evidence="1 2">
    <name type="scientific">Rhizophagus clarus</name>
    <dbReference type="NCBI Taxonomy" id="94130"/>
    <lineage>
        <taxon>Eukaryota</taxon>
        <taxon>Fungi</taxon>
        <taxon>Fungi incertae sedis</taxon>
        <taxon>Mucoromycota</taxon>
        <taxon>Glomeromycotina</taxon>
        <taxon>Glomeromycetes</taxon>
        <taxon>Glomerales</taxon>
        <taxon>Glomeraceae</taxon>
        <taxon>Rhizophagus</taxon>
    </lineage>
</organism>
<name>A0A8H3QMY1_9GLOM</name>
<sequence>MRYILELLANIDPDWIGIGIQMPITVIKQVENHLSHLLNFLEASVVTLDRAKLLEELKKTEDENSEKEIVNVTETINLSDQTEFKNLLAKYYVETGFYEHAVKTPDVTV</sequence>
<evidence type="ECO:0000313" key="1">
    <source>
        <dbReference type="EMBL" id="GES85668.1"/>
    </source>
</evidence>
<reference evidence="1" key="1">
    <citation type="submission" date="2019-10" db="EMBL/GenBank/DDBJ databases">
        <title>Conservation and host-specific expression of non-tandemly repeated heterogenous ribosome RNA gene in arbuscular mycorrhizal fungi.</title>
        <authorList>
            <person name="Maeda T."/>
            <person name="Kobayashi Y."/>
            <person name="Nakagawa T."/>
            <person name="Ezawa T."/>
            <person name="Yamaguchi K."/>
            <person name="Bino T."/>
            <person name="Nishimoto Y."/>
            <person name="Shigenobu S."/>
            <person name="Kawaguchi M."/>
        </authorList>
    </citation>
    <scope>NUCLEOTIDE SEQUENCE</scope>
    <source>
        <strain evidence="1">HR1</strain>
    </source>
</reference>
<dbReference type="OrthoDB" id="2343251at2759"/>
<dbReference type="EMBL" id="BLAL01000156">
    <property type="protein sequence ID" value="GES85668.1"/>
    <property type="molecule type" value="Genomic_DNA"/>
</dbReference>
<dbReference type="Proteomes" id="UP000615446">
    <property type="component" value="Unassembled WGS sequence"/>
</dbReference>
<gene>
    <name evidence="1" type="ORF">RCL2_001277200</name>
</gene>
<proteinExistence type="predicted"/>
<accession>A0A8H3QMY1</accession>
<comment type="caution">
    <text evidence="1">The sequence shown here is derived from an EMBL/GenBank/DDBJ whole genome shotgun (WGS) entry which is preliminary data.</text>
</comment>
<dbReference type="AlphaFoldDB" id="A0A8H3QMY1"/>
<protein>
    <submittedName>
        <fullName evidence="1">Uncharacterized protein</fullName>
    </submittedName>
</protein>